<proteinExistence type="inferred from homology"/>
<dbReference type="RefSeq" id="WP_053783443.1">
    <property type="nucleotide sequence ID" value="NZ_LITU01000078.1"/>
</dbReference>
<evidence type="ECO:0000256" key="2">
    <source>
        <dbReference type="ARBA" id="ARBA00011903"/>
    </source>
</evidence>
<protein>
    <recommendedName>
        <fullName evidence="2">non-specific protein-tyrosine kinase</fullName>
        <ecNumber evidence="2">2.7.10.2</ecNumber>
    </recommendedName>
</protein>
<comment type="caution">
    <text evidence="10">The sequence shown here is derived from an EMBL/GenBank/DDBJ whole genome shotgun (WGS) entry which is preliminary data.</text>
</comment>
<keyword evidence="5" id="KW-0418">Kinase</keyword>
<evidence type="ECO:0000256" key="8">
    <source>
        <dbReference type="ARBA" id="ARBA00051245"/>
    </source>
</evidence>
<dbReference type="InterPro" id="IPR005702">
    <property type="entry name" value="Wzc-like_C"/>
</dbReference>
<keyword evidence="7" id="KW-0829">Tyrosine-protein kinase</keyword>
<dbReference type="OrthoDB" id="9794577at2"/>
<dbReference type="Proteomes" id="UP000037688">
    <property type="component" value="Unassembled WGS sequence"/>
</dbReference>
<dbReference type="PANTHER" id="PTHR32309">
    <property type="entry name" value="TYROSINE-PROTEIN KINASE"/>
    <property type="match status" value="1"/>
</dbReference>
<keyword evidence="4" id="KW-0547">Nucleotide-binding</keyword>
<dbReference type="GO" id="GO:0042802">
    <property type="term" value="F:identical protein binding"/>
    <property type="evidence" value="ECO:0007669"/>
    <property type="project" value="UniProtKB-ARBA"/>
</dbReference>
<dbReference type="Gene3D" id="3.40.50.300">
    <property type="entry name" value="P-loop containing nucleotide triphosphate hydrolases"/>
    <property type="match status" value="1"/>
</dbReference>
<feature type="domain" description="AAA" evidence="9">
    <location>
        <begin position="42"/>
        <end position="183"/>
    </location>
</feature>
<evidence type="ECO:0000259" key="9">
    <source>
        <dbReference type="Pfam" id="PF13614"/>
    </source>
</evidence>
<dbReference type="SUPFAM" id="SSF52540">
    <property type="entry name" value="P-loop containing nucleoside triphosphate hydrolases"/>
    <property type="match status" value="1"/>
</dbReference>
<dbReference type="InterPro" id="IPR050445">
    <property type="entry name" value="Bact_polysacc_biosynth/exp"/>
</dbReference>
<keyword evidence="3" id="KW-0808">Transferase</keyword>
<dbReference type="EC" id="2.7.10.2" evidence="2"/>
<dbReference type="Pfam" id="PF13614">
    <property type="entry name" value="AAA_31"/>
    <property type="match status" value="1"/>
</dbReference>
<evidence type="ECO:0000256" key="1">
    <source>
        <dbReference type="ARBA" id="ARBA00007316"/>
    </source>
</evidence>
<dbReference type="GO" id="GO:0005524">
    <property type="term" value="F:ATP binding"/>
    <property type="evidence" value="ECO:0007669"/>
    <property type="project" value="UniProtKB-KW"/>
</dbReference>
<sequence>MPRLTNDKGSLVTMANPKSTSSEAYRKLRTNIQFSSIDSQIQTIMIASALSGEGKTTTIGNLAVTYAQEGKKVLLMDTDLRKPTVHRMFNVPNHVGLTSVLSSQYKVTEVLRETGVEGLHVLSSGPIPPNPSEMIGSRKMTALLEDLKEEYDVILFDTPPVLAVTDALIISSLCDGVILVVSAGKVKKDLVKKAKAHLEHVNARILGAVLNNVQVPKSRNAYYGENA</sequence>
<dbReference type="GO" id="GO:0005886">
    <property type="term" value="C:plasma membrane"/>
    <property type="evidence" value="ECO:0007669"/>
    <property type="project" value="TreeGrafter"/>
</dbReference>
<dbReference type="FunFam" id="3.40.50.300:FF:000527">
    <property type="entry name" value="Tyrosine-protein kinase etk"/>
    <property type="match status" value="1"/>
</dbReference>
<organism evidence="10 11">
    <name type="scientific">Paenibacillus xylanivorans</name>
    <dbReference type="NCBI Taxonomy" id="1705561"/>
    <lineage>
        <taxon>Bacteria</taxon>
        <taxon>Bacillati</taxon>
        <taxon>Bacillota</taxon>
        <taxon>Bacilli</taxon>
        <taxon>Bacillales</taxon>
        <taxon>Paenibacillaceae</taxon>
        <taxon>Paenibacillus</taxon>
    </lineage>
</organism>
<dbReference type="NCBIfam" id="TIGR01007">
    <property type="entry name" value="eps_fam"/>
    <property type="match status" value="1"/>
</dbReference>
<dbReference type="AlphaFoldDB" id="A0A0M9BJV0"/>
<dbReference type="CDD" id="cd05387">
    <property type="entry name" value="BY-kinase"/>
    <property type="match status" value="1"/>
</dbReference>
<dbReference type="GO" id="GO:0004715">
    <property type="term" value="F:non-membrane spanning protein tyrosine kinase activity"/>
    <property type="evidence" value="ECO:0007669"/>
    <property type="project" value="UniProtKB-EC"/>
</dbReference>
<dbReference type="InterPro" id="IPR027417">
    <property type="entry name" value="P-loop_NTPase"/>
</dbReference>
<accession>A0A0M9BJV0</accession>
<name>A0A0M9BJV0_9BACL</name>
<dbReference type="PANTHER" id="PTHR32309:SF13">
    <property type="entry name" value="FERRIC ENTEROBACTIN TRANSPORT PROTEIN FEPE"/>
    <property type="match status" value="1"/>
</dbReference>
<dbReference type="PATRIC" id="fig|1705561.3.peg.5344"/>
<evidence type="ECO:0000256" key="5">
    <source>
        <dbReference type="ARBA" id="ARBA00022777"/>
    </source>
</evidence>
<evidence type="ECO:0000256" key="4">
    <source>
        <dbReference type="ARBA" id="ARBA00022741"/>
    </source>
</evidence>
<comment type="catalytic activity">
    <reaction evidence="8">
        <text>L-tyrosyl-[protein] + ATP = O-phospho-L-tyrosyl-[protein] + ADP + H(+)</text>
        <dbReference type="Rhea" id="RHEA:10596"/>
        <dbReference type="Rhea" id="RHEA-COMP:10136"/>
        <dbReference type="Rhea" id="RHEA-COMP:20101"/>
        <dbReference type="ChEBI" id="CHEBI:15378"/>
        <dbReference type="ChEBI" id="CHEBI:30616"/>
        <dbReference type="ChEBI" id="CHEBI:46858"/>
        <dbReference type="ChEBI" id="CHEBI:61978"/>
        <dbReference type="ChEBI" id="CHEBI:456216"/>
        <dbReference type="EC" id="2.7.10.2"/>
    </reaction>
</comment>
<evidence type="ECO:0000256" key="6">
    <source>
        <dbReference type="ARBA" id="ARBA00022840"/>
    </source>
</evidence>
<comment type="similarity">
    <text evidence="1">Belongs to the CpsD/CapB family.</text>
</comment>
<evidence type="ECO:0000313" key="10">
    <source>
        <dbReference type="EMBL" id="KOY13758.1"/>
    </source>
</evidence>
<gene>
    <name evidence="10" type="ORF">AMS66_25470</name>
</gene>
<reference evidence="10 11" key="1">
    <citation type="submission" date="2015-08" db="EMBL/GenBank/DDBJ databases">
        <title>Draft genome sequence of cellulolytic and xylanolytic Paenibacillus sp. A59, isolated from a decaying forest soil from Patagonia, Argentina.</title>
        <authorList>
            <person name="Ghio S."/>
            <person name="Caceres A.M."/>
            <person name="Talia P."/>
            <person name="Grasso D."/>
            <person name="Campos E."/>
        </authorList>
    </citation>
    <scope>NUCLEOTIDE SEQUENCE [LARGE SCALE GENOMIC DNA]</scope>
    <source>
        <strain evidence="10 11">A59</strain>
    </source>
</reference>
<dbReference type="EMBL" id="LITU01000078">
    <property type="protein sequence ID" value="KOY13758.1"/>
    <property type="molecule type" value="Genomic_DNA"/>
</dbReference>
<evidence type="ECO:0000313" key="11">
    <source>
        <dbReference type="Proteomes" id="UP000037688"/>
    </source>
</evidence>
<keyword evidence="6" id="KW-0067">ATP-binding</keyword>
<evidence type="ECO:0000256" key="7">
    <source>
        <dbReference type="ARBA" id="ARBA00023137"/>
    </source>
</evidence>
<evidence type="ECO:0000256" key="3">
    <source>
        <dbReference type="ARBA" id="ARBA00022679"/>
    </source>
</evidence>
<keyword evidence="11" id="KW-1185">Reference proteome</keyword>
<dbReference type="InterPro" id="IPR025669">
    <property type="entry name" value="AAA_dom"/>
</dbReference>